<accession>A0A397V7I4</accession>
<protein>
    <submittedName>
        <fullName evidence="2">Uncharacterized protein</fullName>
    </submittedName>
</protein>
<gene>
    <name evidence="2" type="ORF">C2G38_1415661</name>
</gene>
<dbReference type="EMBL" id="QKWP01000595">
    <property type="protein sequence ID" value="RIB17598.1"/>
    <property type="molecule type" value="Genomic_DNA"/>
</dbReference>
<keyword evidence="1" id="KW-1133">Transmembrane helix</keyword>
<sequence length="180" mass="20805">MFRFITFTIFVFSDSQSIQILSKPSTIFLVASIIYNFFMAFLIMCFAASVKFHIYLTLLIMSWVPNEDFIKWFSKYGRVAASFVLLSIIQIDTLKMLKSRIGGLEHFNAPLSDKSLKIIFWGSWFSLFLTEIPQLITQILYVNFSIVEFDLALLSTIVSSLAILSNKVSKLIMKRTYFIK</sequence>
<evidence type="ECO:0000313" key="2">
    <source>
        <dbReference type="EMBL" id="RIB17598.1"/>
    </source>
</evidence>
<reference evidence="2 3" key="1">
    <citation type="submission" date="2018-06" db="EMBL/GenBank/DDBJ databases">
        <title>Comparative genomics reveals the genomic features of Rhizophagus irregularis, R. cerebriforme, R. diaphanum and Gigaspora rosea, and their symbiotic lifestyle signature.</title>
        <authorList>
            <person name="Morin E."/>
            <person name="San Clemente H."/>
            <person name="Chen E.C.H."/>
            <person name="De La Providencia I."/>
            <person name="Hainaut M."/>
            <person name="Kuo A."/>
            <person name="Kohler A."/>
            <person name="Murat C."/>
            <person name="Tang N."/>
            <person name="Roy S."/>
            <person name="Loubradou J."/>
            <person name="Henrissat B."/>
            <person name="Grigoriev I.V."/>
            <person name="Corradi N."/>
            <person name="Roux C."/>
            <person name="Martin F.M."/>
        </authorList>
    </citation>
    <scope>NUCLEOTIDE SEQUENCE [LARGE SCALE GENOMIC DNA]</scope>
    <source>
        <strain evidence="2 3">DAOM 194757</strain>
    </source>
</reference>
<organism evidence="2 3">
    <name type="scientific">Gigaspora rosea</name>
    <dbReference type="NCBI Taxonomy" id="44941"/>
    <lineage>
        <taxon>Eukaryota</taxon>
        <taxon>Fungi</taxon>
        <taxon>Fungi incertae sedis</taxon>
        <taxon>Mucoromycota</taxon>
        <taxon>Glomeromycotina</taxon>
        <taxon>Glomeromycetes</taxon>
        <taxon>Diversisporales</taxon>
        <taxon>Gigasporaceae</taxon>
        <taxon>Gigaspora</taxon>
    </lineage>
</organism>
<feature type="transmembrane region" description="Helical" evidence="1">
    <location>
        <begin position="27"/>
        <end position="47"/>
    </location>
</feature>
<dbReference type="AlphaFoldDB" id="A0A397V7I4"/>
<dbReference type="Proteomes" id="UP000266673">
    <property type="component" value="Unassembled WGS sequence"/>
</dbReference>
<evidence type="ECO:0000256" key="1">
    <source>
        <dbReference type="SAM" id="Phobius"/>
    </source>
</evidence>
<keyword evidence="3" id="KW-1185">Reference proteome</keyword>
<keyword evidence="1" id="KW-0472">Membrane</keyword>
<dbReference type="OrthoDB" id="2388995at2759"/>
<name>A0A397V7I4_9GLOM</name>
<proteinExistence type="predicted"/>
<dbReference type="STRING" id="44941.A0A397V7I4"/>
<keyword evidence="1" id="KW-0812">Transmembrane</keyword>
<comment type="caution">
    <text evidence="2">The sequence shown here is derived from an EMBL/GenBank/DDBJ whole genome shotgun (WGS) entry which is preliminary data.</text>
</comment>
<evidence type="ECO:0000313" key="3">
    <source>
        <dbReference type="Proteomes" id="UP000266673"/>
    </source>
</evidence>